<proteinExistence type="predicted"/>
<sequence>MKKIFNLFLVALGVTGLTSCLDEEPFFNPEEVQNVIEFYSSNNLAPASTATAVYPMFRNSVEIAPEVDLPIVIKYAGPNVAPEDITVTVAIADAGIIEEYNEDQDEHFVLLPSEWYSMPTTTVTIPKGQREATLTIKVRSDMFDYDNSYALPLTITSASQGIISGNFNTAVFAIGPKNKYHGLYTNTFSRTRRDGSVIVSGTNTAELTTTGANSLLGNLIGYYSNLQYMSIDPATNKITVTSPGIAITEDVSYYDPATRIIHIQYVALNTVMKQTLVPRF</sequence>
<name>A0ABW2DHM1_9BACT</name>
<evidence type="ECO:0000313" key="4">
    <source>
        <dbReference type="Proteomes" id="UP001596405"/>
    </source>
</evidence>
<accession>A0ABW2DHM1</accession>
<organism evidence="3 4">
    <name type="scientific">Rufibacter roseus</name>
    <dbReference type="NCBI Taxonomy" id="1567108"/>
    <lineage>
        <taxon>Bacteria</taxon>
        <taxon>Pseudomonadati</taxon>
        <taxon>Bacteroidota</taxon>
        <taxon>Cytophagia</taxon>
        <taxon>Cytophagales</taxon>
        <taxon>Hymenobacteraceae</taxon>
        <taxon>Rufibacter</taxon>
    </lineage>
</organism>
<evidence type="ECO:0000259" key="1">
    <source>
        <dbReference type="Pfam" id="PF08522"/>
    </source>
</evidence>
<keyword evidence="4" id="KW-1185">Reference proteome</keyword>
<dbReference type="Proteomes" id="UP001596405">
    <property type="component" value="Unassembled WGS sequence"/>
</dbReference>
<gene>
    <name evidence="3" type="ORF">ACFQHR_00635</name>
</gene>
<feature type="domain" description="BT-3987-like N-terminal" evidence="1">
    <location>
        <begin position="65"/>
        <end position="160"/>
    </location>
</feature>
<dbReference type="PROSITE" id="PS51257">
    <property type="entry name" value="PROKAR_LIPOPROTEIN"/>
    <property type="match status" value="1"/>
</dbReference>
<dbReference type="Pfam" id="PF22839">
    <property type="entry name" value="DUF7015"/>
    <property type="match status" value="1"/>
</dbReference>
<dbReference type="EMBL" id="JBHSYQ010000001">
    <property type="protein sequence ID" value="MFC6996102.1"/>
    <property type="molecule type" value="Genomic_DNA"/>
</dbReference>
<protein>
    <submittedName>
        <fullName evidence="3">DUF1735 domain-containing protein</fullName>
    </submittedName>
</protein>
<comment type="caution">
    <text evidence="3">The sequence shown here is derived from an EMBL/GenBank/DDBJ whole genome shotgun (WGS) entry which is preliminary data.</text>
</comment>
<feature type="domain" description="DUF7015" evidence="2">
    <location>
        <begin position="194"/>
        <end position="275"/>
    </location>
</feature>
<dbReference type="InterPro" id="IPR054281">
    <property type="entry name" value="DUF7015"/>
</dbReference>
<dbReference type="RefSeq" id="WP_066625866.1">
    <property type="nucleotide sequence ID" value="NZ_JBHSYQ010000001.1"/>
</dbReference>
<reference evidence="4" key="1">
    <citation type="journal article" date="2019" name="Int. J. Syst. Evol. Microbiol.">
        <title>The Global Catalogue of Microorganisms (GCM) 10K type strain sequencing project: providing services to taxonomists for standard genome sequencing and annotation.</title>
        <authorList>
            <consortium name="The Broad Institute Genomics Platform"/>
            <consortium name="The Broad Institute Genome Sequencing Center for Infectious Disease"/>
            <person name="Wu L."/>
            <person name="Ma J."/>
        </authorList>
    </citation>
    <scope>NUCLEOTIDE SEQUENCE [LARGE SCALE GENOMIC DNA]</scope>
    <source>
        <strain evidence="4">CGMCC 4.7393</strain>
    </source>
</reference>
<dbReference type="InterPro" id="IPR013728">
    <property type="entry name" value="BT_3987-like_N"/>
</dbReference>
<dbReference type="Pfam" id="PF08522">
    <property type="entry name" value="BT_3987-like_N"/>
    <property type="match status" value="1"/>
</dbReference>
<evidence type="ECO:0000259" key="2">
    <source>
        <dbReference type="Pfam" id="PF22839"/>
    </source>
</evidence>
<dbReference type="Gene3D" id="2.60.40.1740">
    <property type="entry name" value="hypothetical protein (bacova_03559)"/>
    <property type="match status" value="1"/>
</dbReference>
<evidence type="ECO:0000313" key="3">
    <source>
        <dbReference type="EMBL" id="MFC6996102.1"/>
    </source>
</evidence>